<protein>
    <submittedName>
        <fullName evidence="3">Glycosyltransferase</fullName>
    </submittedName>
</protein>
<proteinExistence type="predicted"/>
<organism evidence="3 4">
    <name type="scientific">Marinobacter halodurans</name>
    <dbReference type="NCBI Taxonomy" id="2528979"/>
    <lineage>
        <taxon>Bacteria</taxon>
        <taxon>Pseudomonadati</taxon>
        <taxon>Pseudomonadota</taxon>
        <taxon>Gammaproteobacteria</taxon>
        <taxon>Pseudomonadales</taxon>
        <taxon>Marinobacteraceae</taxon>
        <taxon>Marinobacter</taxon>
    </lineage>
</organism>
<dbReference type="Proteomes" id="UP000313645">
    <property type="component" value="Unassembled WGS sequence"/>
</dbReference>
<evidence type="ECO:0000313" key="4">
    <source>
        <dbReference type="Proteomes" id="UP000313645"/>
    </source>
</evidence>
<name>A0ABY1ZSE6_9GAMM</name>
<evidence type="ECO:0000259" key="1">
    <source>
        <dbReference type="Pfam" id="PF00534"/>
    </source>
</evidence>
<feature type="domain" description="Glycosyltransferase subfamily 4-like N-terminal" evidence="2">
    <location>
        <begin position="16"/>
        <end position="205"/>
    </location>
</feature>
<evidence type="ECO:0000313" key="3">
    <source>
        <dbReference type="EMBL" id="TBW58084.1"/>
    </source>
</evidence>
<comment type="caution">
    <text evidence="3">The sequence shown here is derived from an EMBL/GenBank/DDBJ whole genome shotgun (WGS) entry which is preliminary data.</text>
</comment>
<dbReference type="Pfam" id="PF00534">
    <property type="entry name" value="Glycos_transf_1"/>
    <property type="match status" value="1"/>
</dbReference>
<feature type="domain" description="Glycosyl transferase family 1" evidence="1">
    <location>
        <begin position="215"/>
        <end position="356"/>
    </location>
</feature>
<evidence type="ECO:0000259" key="2">
    <source>
        <dbReference type="Pfam" id="PF13579"/>
    </source>
</evidence>
<dbReference type="PANTHER" id="PTHR12526:SF638">
    <property type="entry name" value="SPORE COAT PROTEIN SA"/>
    <property type="match status" value="1"/>
</dbReference>
<keyword evidence="4" id="KW-1185">Reference proteome</keyword>
<sequence length="409" mass="45740">MKILMVNTFYTPTQVGGAELSVQQLAEGFARRGHTVGVMTLARDGVGDREEINGVTVIRVPSYNHHIPLVQQGSLSERTRWHLIDIFQGGDAARYVDLSEFDIIHTNNLLGFSTQLWKTIRRERREGAVLVHNIRDFYLRCQRSNRYRNGHTCEKTCTACRPAEVTRRRHSECVDAAVGVSDYMLQHHLQAGFFPNAERTAAIHNRPGDHLRFDRQPRAHDDPIRVGFIGRVAENKGTFRLVEAFRALDRRDMTLAIAGTGSDEDVARLESMIADDARITYLGRTTPDVFYPSVDVTVVPSTWEEPLSRVVSESYLNGLPVLACNLGGQPEMVRHEVDGLVFSPTVDNIRAALAELTPERLADLTLNARTRSDEMLSSTVIDRYLALFETLLADRSGADPADGMVVGLD</sequence>
<accession>A0ABY1ZSE6</accession>
<dbReference type="Gene3D" id="3.40.50.2000">
    <property type="entry name" value="Glycogen Phosphorylase B"/>
    <property type="match status" value="2"/>
</dbReference>
<dbReference type="InterPro" id="IPR028098">
    <property type="entry name" value="Glyco_trans_4-like_N"/>
</dbReference>
<dbReference type="CDD" id="cd03823">
    <property type="entry name" value="GT4_ExpE7-like"/>
    <property type="match status" value="1"/>
</dbReference>
<reference evidence="3 4" key="1">
    <citation type="submission" date="2019-02" db="EMBL/GenBank/DDBJ databases">
        <title>Marinobacter halodurans sp. nov., a marine bacterium isolated from sea tidal flat.</title>
        <authorList>
            <person name="Yoo Y."/>
            <person name="Lee D.W."/>
            <person name="Kim B.S."/>
            <person name="Kim J.-J."/>
        </authorList>
    </citation>
    <scope>NUCLEOTIDE SEQUENCE [LARGE SCALE GENOMIC DNA]</scope>
    <source>
        <strain evidence="3 4">YJ-S3-2</strain>
    </source>
</reference>
<dbReference type="SUPFAM" id="SSF53756">
    <property type="entry name" value="UDP-Glycosyltransferase/glycogen phosphorylase"/>
    <property type="match status" value="1"/>
</dbReference>
<gene>
    <name evidence="3" type="ORF">EZI54_04305</name>
</gene>
<dbReference type="Pfam" id="PF13579">
    <property type="entry name" value="Glyco_trans_4_4"/>
    <property type="match status" value="1"/>
</dbReference>
<dbReference type="InterPro" id="IPR001296">
    <property type="entry name" value="Glyco_trans_1"/>
</dbReference>
<dbReference type="RefSeq" id="WP_131479409.1">
    <property type="nucleotide sequence ID" value="NZ_SJDL01000005.1"/>
</dbReference>
<dbReference type="PANTHER" id="PTHR12526">
    <property type="entry name" value="GLYCOSYLTRANSFERASE"/>
    <property type="match status" value="1"/>
</dbReference>
<dbReference type="EMBL" id="SJDL01000005">
    <property type="protein sequence ID" value="TBW58084.1"/>
    <property type="molecule type" value="Genomic_DNA"/>
</dbReference>